<accession>A0ABT1M5D9</accession>
<gene>
    <name evidence="1" type="ORF">NM203_16600</name>
</gene>
<keyword evidence="1" id="KW-0808">Transferase</keyword>
<name>A0ABT1M5D9_9MYCO</name>
<sequence length="277" mass="30260">MKRSFGRYRNFGNKLVNGFMESGVLAIAEVLDRAQRARQVGGAVAEIGVHHGRLFIGLSLLQRPGEKSVAIDLFGDQAMNIDNSGRGDYDRFENNVKLWSSMDDVVIQQGDSTKLAPEVLRDKAGGPIRFFSVDGGHTAEIVYSDMQLAEATLVDGGVVIADDIFNQQWPGVAVGTLKYLADGAKLVPFAIGFNKVFFAQPDYSDYYRNELATAFTGSMRIQFEDTVFDGHDVTYLAPMTAVDIARKSETARSIYRGAYKGVVQGLQLVTGKGTPGR</sequence>
<dbReference type="GO" id="GO:0032259">
    <property type="term" value="P:methylation"/>
    <property type="evidence" value="ECO:0007669"/>
    <property type="project" value="UniProtKB-KW"/>
</dbReference>
<evidence type="ECO:0000313" key="2">
    <source>
        <dbReference type="Proteomes" id="UP001651690"/>
    </source>
</evidence>
<keyword evidence="2" id="KW-1185">Reference proteome</keyword>
<dbReference type="SUPFAM" id="SSF53335">
    <property type="entry name" value="S-adenosyl-L-methionine-dependent methyltransferases"/>
    <property type="match status" value="1"/>
</dbReference>
<evidence type="ECO:0000313" key="1">
    <source>
        <dbReference type="EMBL" id="MCP9273810.1"/>
    </source>
</evidence>
<dbReference type="Pfam" id="PF13578">
    <property type="entry name" value="Methyltransf_24"/>
    <property type="match status" value="1"/>
</dbReference>
<dbReference type="RefSeq" id="WP_255061117.1">
    <property type="nucleotide sequence ID" value="NZ_JANDBD010000006.1"/>
</dbReference>
<dbReference type="Proteomes" id="UP001651690">
    <property type="component" value="Unassembled WGS sequence"/>
</dbReference>
<dbReference type="GO" id="GO:0008168">
    <property type="term" value="F:methyltransferase activity"/>
    <property type="evidence" value="ECO:0007669"/>
    <property type="project" value="UniProtKB-KW"/>
</dbReference>
<comment type="caution">
    <text evidence="1">The sequence shown here is derived from an EMBL/GenBank/DDBJ whole genome shotgun (WGS) entry which is preliminary data.</text>
</comment>
<keyword evidence="1" id="KW-0489">Methyltransferase</keyword>
<proteinExistence type="predicted"/>
<reference evidence="1 2" key="1">
    <citation type="submission" date="2022-06" db="EMBL/GenBank/DDBJ databases">
        <title>Mycolicibacterium sp. CAU 1645 isolated from seawater.</title>
        <authorList>
            <person name="Kim W."/>
        </authorList>
    </citation>
    <scope>NUCLEOTIDE SEQUENCE [LARGE SCALE GENOMIC DNA]</scope>
    <source>
        <strain evidence="1 2">CAU 1645</strain>
    </source>
</reference>
<organism evidence="1 2">
    <name type="scientific">Mycolicibacterium arenosum</name>
    <dbReference type="NCBI Taxonomy" id="2952157"/>
    <lineage>
        <taxon>Bacteria</taxon>
        <taxon>Bacillati</taxon>
        <taxon>Actinomycetota</taxon>
        <taxon>Actinomycetes</taxon>
        <taxon>Mycobacteriales</taxon>
        <taxon>Mycobacteriaceae</taxon>
        <taxon>Mycolicibacterium</taxon>
    </lineage>
</organism>
<protein>
    <submittedName>
        <fullName evidence="1">Class I SAM-dependent methyltransferase</fullName>
    </submittedName>
</protein>
<dbReference type="EMBL" id="JANDBD010000006">
    <property type="protein sequence ID" value="MCP9273810.1"/>
    <property type="molecule type" value="Genomic_DNA"/>
</dbReference>
<dbReference type="InterPro" id="IPR029063">
    <property type="entry name" value="SAM-dependent_MTases_sf"/>
</dbReference>
<dbReference type="Gene3D" id="3.40.50.150">
    <property type="entry name" value="Vaccinia Virus protein VP39"/>
    <property type="match status" value="1"/>
</dbReference>